<keyword evidence="3" id="KW-1185">Reference proteome</keyword>
<dbReference type="Proteomes" id="UP000887577">
    <property type="component" value="Unplaced"/>
</dbReference>
<dbReference type="GO" id="GO:0006265">
    <property type="term" value="P:DNA topological change"/>
    <property type="evidence" value="ECO:0007669"/>
    <property type="project" value="InterPro"/>
</dbReference>
<sequence>MVAEKPAMAEELAKNLSNNNFIKRQYYEDLGLDPSAAALEDYRNYGNEDNENPPSLKIFEFEYIFYGFEARVWMVATSGHIFEYGFKRRLTDPEQAFYYEIVDIQKNRFNKNLKCLPFLLRDVAEDSDAVVLCLDNDSEGEAIGFEVIDIVKDVIRTPPGGTKMDVIYR</sequence>
<dbReference type="PANTHER" id="PTHR11390">
    <property type="entry name" value="PROKARYOTIC DNA TOPOISOMERASE"/>
    <property type="match status" value="1"/>
</dbReference>
<dbReference type="InterPro" id="IPR023405">
    <property type="entry name" value="Topo_IA_core_domain"/>
</dbReference>
<dbReference type="SMART" id="SM00493">
    <property type="entry name" value="TOPRIM"/>
    <property type="match status" value="1"/>
</dbReference>
<keyword evidence="1" id="KW-0799">Topoisomerase</keyword>
<keyword evidence="1" id="KW-0238">DNA-binding</keyword>
<evidence type="ECO:0000313" key="3">
    <source>
        <dbReference type="Proteomes" id="UP000887577"/>
    </source>
</evidence>
<evidence type="ECO:0000313" key="4">
    <source>
        <dbReference type="WBParaSite" id="PSU_v2.g3077.t1"/>
    </source>
</evidence>
<reference evidence="4" key="1">
    <citation type="submission" date="2022-11" db="UniProtKB">
        <authorList>
            <consortium name="WormBaseParasite"/>
        </authorList>
    </citation>
    <scope>IDENTIFICATION</scope>
</reference>
<comment type="catalytic activity">
    <reaction evidence="1">
        <text>ATP-independent breakage of single-stranded DNA, followed by passage and rejoining.</text>
        <dbReference type="EC" id="5.6.2.1"/>
    </reaction>
</comment>
<name>A0A914YYE1_9BILA</name>
<dbReference type="SUPFAM" id="SSF56712">
    <property type="entry name" value="Prokaryotic type I DNA topoisomerase"/>
    <property type="match status" value="1"/>
</dbReference>
<dbReference type="EC" id="5.6.2.1" evidence="1"/>
<feature type="domain" description="Toprim" evidence="2">
    <location>
        <begin position="1"/>
        <end position="156"/>
    </location>
</feature>
<dbReference type="PANTHER" id="PTHR11390:SF21">
    <property type="entry name" value="DNA TOPOISOMERASE 3-ALPHA"/>
    <property type="match status" value="1"/>
</dbReference>
<dbReference type="GO" id="GO:0003677">
    <property type="term" value="F:DNA binding"/>
    <property type="evidence" value="ECO:0007669"/>
    <property type="project" value="UniProtKB-KW"/>
</dbReference>
<evidence type="ECO:0000256" key="1">
    <source>
        <dbReference type="RuleBase" id="RU362092"/>
    </source>
</evidence>
<dbReference type="InterPro" id="IPR000380">
    <property type="entry name" value="Topo_IA"/>
</dbReference>
<dbReference type="Gene3D" id="3.40.50.140">
    <property type="match status" value="1"/>
</dbReference>
<dbReference type="WBParaSite" id="PSU_v2.g3077.t1">
    <property type="protein sequence ID" value="PSU_v2.g3077.t1"/>
    <property type="gene ID" value="PSU_v2.g3077"/>
</dbReference>
<accession>A0A914YYE1</accession>
<dbReference type="Pfam" id="PF01751">
    <property type="entry name" value="Toprim"/>
    <property type="match status" value="1"/>
</dbReference>
<evidence type="ECO:0000259" key="2">
    <source>
        <dbReference type="SMART" id="SM00493"/>
    </source>
</evidence>
<keyword evidence="1" id="KW-0413">Isomerase</keyword>
<protein>
    <recommendedName>
        <fullName evidence="1">DNA topoisomerase</fullName>
        <ecNumber evidence="1">5.6.2.1</ecNumber>
    </recommendedName>
</protein>
<comment type="function">
    <text evidence="1">Introduces a single-strand break via transesterification at a target site in duplex DNA. Releases the supercoiling and torsional tension of DNA introduced during the DNA replication and transcription by transiently cleaving and rejoining one strand of the DNA duplex. The scissile phosphodiester is attacked by the catalytic tyrosine of the enzyme, resulting in the formation of a DNA-(5'-phosphotyrosyl)-enzyme intermediate and the expulsion of a 3'-OH DNA strand.</text>
</comment>
<dbReference type="InterPro" id="IPR006171">
    <property type="entry name" value="TOPRIM_dom"/>
</dbReference>
<organism evidence="3 4">
    <name type="scientific">Panagrolaimus superbus</name>
    <dbReference type="NCBI Taxonomy" id="310955"/>
    <lineage>
        <taxon>Eukaryota</taxon>
        <taxon>Metazoa</taxon>
        <taxon>Ecdysozoa</taxon>
        <taxon>Nematoda</taxon>
        <taxon>Chromadorea</taxon>
        <taxon>Rhabditida</taxon>
        <taxon>Tylenchina</taxon>
        <taxon>Panagrolaimomorpha</taxon>
        <taxon>Panagrolaimoidea</taxon>
        <taxon>Panagrolaimidae</taxon>
        <taxon>Panagrolaimus</taxon>
    </lineage>
</organism>
<proteinExistence type="inferred from homology"/>
<dbReference type="CDD" id="cd00188">
    <property type="entry name" value="TOPRIM"/>
    <property type="match status" value="1"/>
</dbReference>
<dbReference type="GO" id="GO:0006310">
    <property type="term" value="P:DNA recombination"/>
    <property type="evidence" value="ECO:0007669"/>
    <property type="project" value="TreeGrafter"/>
</dbReference>
<dbReference type="AlphaFoldDB" id="A0A914YYE1"/>
<dbReference type="GO" id="GO:0006281">
    <property type="term" value="P:DNA repair"/>
    <property type="evidence" value="ECO:0007669"/>
    <property type="project" value="TreeGrafter"/>
</dbReference>
<dbReference type="GO" id="GO:0003917">
    <property type="term" value="F:DNA topoisomerase type I (single strand cut, ATP-independent) activity"/>
    <property type="evidence" value="ECO:0007669"/>
    <property type="project" value="UniProtKB-EC"/>
</dbReference>
<comment type="similarity">
    <text evidence="1">Belongs to the type IA topoisomerase family.</text>
</comment>